<dbReference type="PANTHER" id="PTHR35561">
    <property type="entry name" value="RNA 2',3'-CYCLIC PHOSPHODIESTERASE"/>
    <property type="match status" value="1"/>
</dbReference>
<gene>
    <name evidence="2" type="primary">thpR_2</name>
    <name evidence="2" type="ORF">LMG28688_07078</name>
</gene>
<dbReference type="PANTHER" id="PTHR35561:SF1">
    <property type="entry name" value="RNA 2',3'-CYCLIC PHOSPHODIESTERASE"/>
    <property type="match status" value="1"/>
</dbReference>
<name>A0A6J5GZH7_9BURK</name>
<sequence>MFFAVLPDPQTAAHIAGVAGRLRSEMHIEAPLLRTGRLHVTLHPLGDFVYVPDVIVARACAAAASIDVPPFPVTFDRILSFNGQAEHWNWVLTGGDGLGQLIDFQQRLGSALRRAGLRVSGARFTPHLTLLYGERRRGSWSIEPITWTVRELVLIHSWLGKTRYDIKGRWPLSGGGVST</sequence>
<accession>A0A6J5GZH7</accession>
<dbReference type="GO" id="GO:0008664">
    <property type="term" value="F:RNA 2',3'-cyclic 3'-phosphodiesterase activity"/>
    <property type="evidence" value="ECO:0007669"/>
    <property type="project" value="UniProtKB-EC"/>
</dbReference>
<evidence type="ECO:0000256" key="1">
    <source>
        <dbReference type="ARBA" id="ARBA00022801"/>
    </source>
</evidence>
<keyword evidence="1 2" id="KW-0378">Hydrolase</keyword>
<dbReference type="EC" id="3.1.4.58" evidence="2"/>
<dbReference type="InterPro" id="IPR004175">
    <property type="entry name" value="RNA_CPDase"/>
</dbReference>
<evidence type="ECO:0000313" key="3">
    <source>
        <dbReference type="Proteomes" id="UP000494119"/>
    </source>
</evidence>
<dbReference type="GO" id="GO:0004113">
    <property type="term" value="F:2',3'-cyclic-nucleotide 3'-phosphodiesterase activity"/>
    <property type="evidence" value="ECO:0007669"/>
    <property type="project" value="InterPro"/>
</dbReference>
<proteinExistence type="predicted"/>
<dbReference type="EMBL" id="CADIKL010000072">
    <property type="protein sequence ID" value="CAB3809903.1"/>
    <property type="molecule type" value="Genomic_DNA"/>
</dbReference>
<keyword evidence="3" id="KW-1185">Reference proteome</keyword>
<dbReference type="Pfam" id="PF13563">
    <property type="entry name" value="2_5_RNA_ligase2"/>
    <property type="match status" value="1"/>
</dbReference>
<dbReference type="Proteomes" id="UP000494119">
    <property type="component" value="Unassembled WGS sequence"/>
</dbReference>
<protein>
    <submittedName>
        <fullName evidence="2">RNA 2',3'-cyclic phosphodiesterase</fullName>
        <ecNumber evidence="2">3.1.4.58</ecNumber>
    </submittedName>
</protein>
<organism evidence="2 3">
    <name type="scientific">Paraburkholderia caffeinitolerans</name>
    <dbReference type="NCBI Taxonomy" id="1723730"/>
    <lineage>
        <taxon>Bacteria</taxon>
        <taxon>Pseudomonadati</taxon>
        <taxon>Pseudomonadota</taxon>
        <taxon>Betaproteobacteria</taxon>
        <taxon>Burkholderiales</taxon>
        <taxon>Burkholderiaceae</taxon>
        <taxon>Paraburkholderia</taxon>
    </lineage>
</organism>
<reference evidence="2 3" key="1">
    <citation type="submission" date="2020-04" db="EMBL/GenBank/DDBJ databases">
        <authorList>
            <person name="De Canck E."/>
        </authorList>
    </citation>
    <scope>NUCLEOTIDE SEQUENCE [LARGE SCALE GENOMIC DNA]</scope>
    <source>
        <strain evidence="2 3">LMG 28688</strain>
    </source>
</reference>
<evidence type="ECO:0000313" key="2">
    <source>
        <dbReference type="EMBL" id="CAB3809903.1"/>
    </source>
</evidence>
<dbReference type="Gene3D" id="3.90.1140.10">
    <property type="entry name" value="Cyclic phosphodiesterase"/>
    <property type="match status" value="1"/>
</dbReference>
<dbReference type="InterPro" id="IPR009097">
    <property type="entry name" value="Cyclic_Pdiesterase"/>
</dbReference>
<dbReference type="SUPFAM" id="SSF55144">
    <property type="entry name" value="LigT-like"/>
    <property type="match status" value="1"/>
</dbReference>
<dbReference type="AlphaFoldDB" id="A0A6J5GZH7"/>